<keyword evidence="1" id="KW-0472">Membrane</keyword>
<feature type="transmembrane region" description="Helical" evidence="1">
    <location>
        <begin position="57"/>
        <end position="80"/>
    </location>
</feature>
<dbReference type="Proteomes" id="UP000003340">
    <property type="component" value="Unassembled WGS sequence"/>
</dbReference>
<gene>
    <name evidence="2" type="ORF">CLOSTMETH_03395</name>
</gene>
<dbReference type="STRING" id="537013.CLOSTMETH_03395"/>
<evidence type="ECO:0000313" key="2">
    <source>
        <dbReference type="EMBL" id="EEG28980.1"/>
    </source>
</evidence>
<reference evidence="2 3" key="1">
    <citation type="submission" date="2009-01" db="EMBL/GenBank/DDBJ databases">
        <authorList>
            <person name="Fulton L."/>
            <person name="Clifton S."/>
            <person name="Fulton B."/>
            <person name="Xu J."/>
            <person name="Minx P."/>
            <person name="Pepin K.H."/>
            <person name="Johnson M."/>
            <person name="Bhonagiri V."/>
            <person name="Nash W.E."/>
            <person name="Mardis E.R."/>
            <person name="Wilson R.K."/>
        </authorList>
    </citation>
    <scope>NUCLEOTIDE SEQUENCE [LARGE SCALE GENOMIC DNA]</scope>
    <source>
        <strain evidence="2 3">DSM 5476</strain>
    </source>
</reference>
<name>C0EHQ0_9FIRM</name>
<dbReference type="EMBL" id="ACEC01000119">
    <property type="protein sequence ID" value="EEG28980.1"/>
    <property type="molecule type" value="Genomic_DNA"/>
</dbReference>
<protein>
    <submittedName>
        <fullName evidence="2">Uncharacterized protein</fullName>
    </submittedName>
</protein>
<dbReference type="AlphaFoldDB" id="C0EHQ0"/>
<dbReference type="HOGENOM" id="CLU_1674858_0_0_9"/>
<feature type="transmembrane region" description="Helical" evidence="1">
    <location>
        <begin position="86"/>
        <end position="108"/>
    </location>
</feature>
<sequence>MQQFSISRQSGEQDTLIAIKLTREEYQAVKQLLERHQDAAVLEEPGIGQLLWHTGGVIGAVPSLYSGMFSLDVLSALLSLVSVGDVVTVLTASLSLATGICNLVGALHKKKGKSSSTRVTFTSGGETYEVVGDNAEEVAKLLDQLPIEEKKPKTPLF</sequence>
<comment type="caution">
    <text evidence="2">The sequence shown here is derived from an EMBL/GenBank/DDBJ whole genome shotgun (WGS) entry which is preliminary data.</text>
</comment>
<proteinExistence type="predicted"/>
<evidence type="ECO:0000313" key="3">
    <source>
        <dbReference type="Proteomes" id="UP000003340"/>
    </source>
</evidence>
<reference evidence="2 3" key="2">
    <citation type="submission" date="2009-02" db="EMBL/GenBank/DDBJ databases">
        <title>Draft genome sequence of Clostridium methylpentosum (DSM 5476).</title>
        <authorList>
            <person name="Sudarsanam P."/>
            <person name="Ley R."/>
            <person name="Guruge J."/>
            <person name="Turnbaugh P.J."/>
            <person name="Mahowald M."/>
            <person name="Liep D."/>
            <person name="Gordon J."/>
        </authorList>
    </citation>
    <scope>NUCLEOTIDE SEQUENCE [LARGE SCALE GENOMIC DNA]</scope>
    <source>
        <strain evidence="2 3">DSM 5476</strain>
    </source>
</reference>
<keyword evidence="1" id="KW-0812">Transmembrane</keyword>
<keyword evidence="1" id="KW-1133">Transmembrane helix</keyword>
<organism evidence="2 3">
    <name type="scientific">[Clostridium] methylpentosum DSM 5476</name>
    <dbReference type="NCBI Taxonomy" id="537013"/>
    <lineage>
        <taxon>Bacteria</taxon>
        <taxon>Bacillati</taxon>
        <taxon>Bacillota</taxon>
        <taxon>Clostridia</taxon>
        <taxon>Eubacteriales</taxon>
        <taxon>Oscillospiraceae</taxon>
        <taxon>Oscillospiraceae incertae sedis</taxon>
    </lineage>
</organism>
<keyword evidence="3" id="KW-1185">Reference proteome</keyword>
<accession>C0EHQ0</accession>
<evidence type="ECO:0000256" key="1">
    <source>
        <dbReference type="SAM" id="Phobius"/>
    </source>
</evidence>